<protein>
    <recommendedName>
        <fullName evidence="4">Mandelate racemase/muconate lactonizing enzyme C-terminal domain-containing protein</fullName>
    </recommendedName>
</protein>
<evidence type="ECO:0000259" key="4">
    <source>
        <dbReference type="SMART" id="SM00922"/>
    </source>
</evidence>
<dbReference type="Proteomes" id="UP000319257">
    <property type="component" value="Unassembled WGS sequence"/>
</dbReference>
<dbReference type="OrthoDB" id="14161at2759"/>
<evidence type="ECO:0000256" key="3">
    <source>
        <dbReference type="ARBA" id="ARBA00022842"/>
    </source>
</evidence>
<dbReference type="PANTHER" id="PTHR13794:SF58">
    <property type="entry name" value="MITOCHONDRIAL ENOLASE SUPERFAMILY MEMBER 1"/>
    <property type="match status" value="1"/>
</dbReference>
<keyword evidence="2" id="KW-0479">Metal-binding</keyword>
<dbReference type="AlphaFoldDB" id="A0A507AP89"/>
<keyword evidence="3" id="KW-0460">Magnesium</keyword>
<dbReference type="SUPFAM" id="SSF54826">
    <property type="entry name" value="Enolase N-terminal domain-like"/>
    <property type="match status" value="1"/>
</dbReference>
<dbReference type="GeneID" id="41974916"/>
<dbReference type="GO" id="GO:0000287">
    <property type="term" value="F:magnesium ion binding"/>
    <property type="evidence" value="ECO:0007669"/>
    <property type="project" value="TreeGrafter"/>
</dbReference>
<organism evidence="5 6">
    <name type="scientific">Thyridium curvatum</name>
    <dbReference type="NCBI Taxonomy" id="1093900"/>
    <lineage>
        <taxon>Eukaryota</taxon>
        <taxon>Fungi</taxon>
        <taxon>Dikarya</taxon>
        <taxon>Ascomycota</taxon>
        <taxon>Pezizomycotina</taxon>
        <taxon>Sordariomycetes</taxon>
        <taxon>Sordariomycetidae</taxon>
        <taxon>Thyridiales</taxon>
        <taxon>Thyridiaceae</taxon>
        <taxon>Thyridium</taxon>
    </lineage>
</organism>
<dbReference type="InterPro" id="IPR029017">
    <property type="entry name" value="Enolase-like_N"/>
</dbReference>
<reference evidence="5 6" key="1">
    <citation type="submission" date="2019-06" db="EMBL/GenBank/DDBJ databases">
        <title>Draft genome sequence of the filamentous fungus Phialemoniopsis curvata isolated from diesel fuel.</title>
        <authorList>
            <person name="Varaljay V.A."/>
            <person name="Lyon W.J."/>
            <person name="Crouch A.L."/>
            <person name="Drake C.E."/>
            <person name="Hollomon J.M."/>
            <person name="Nadeau L.J."/>
            <person name="Nunn H.S."/>
            <person name="Stevenson B.S."/>
            <person name="Bojanowski C.L."/>
            <person name="Crookes-Goodson W.J."/>
        </authorList>
    </citation>
    <scope>NUCLEOTIDE SEQUENCE [LARGE SCALE GENOMIC DNA]</scope>
    <source>
        <strain evidence="5 6">D216</strain>
    </source>
</reference>
<dbReference type="Gene3D" id="3.20.20.120">
    <property type="entry name" value="Enolase-like C-terminal domain"/>
    <property type="match status" value="1"/>
</dbReference>
<sequence>MGSISTFAVEDVKIVGFTVTDLRFPTSLDGVGSDAMHVGTNGSHPYVRLLTNTPGLVGEGIAFSNGRGSELVCMALEIFAQRVVGKTMKQLTNNMGKTFRYMVSDSQYRWVGPEKSVTHLAVAGVLNAVWDLWGKIVQKPVWQIVCDMTPEEIVRCVDFRYITDVITPEEAVNLLKSTQKGKQGRMREALENRAVPAYTTSPGWLAFSGDRMKEVLHETIAQGFKVFKFKVGTSVEADRARLSAVREVLGYDNDFQIMIDANQVWSVPEAIEYMKQLVEFKPVFIEEPTNPDDVLGHATIRKALAPYGVGVATGEAAQNRVTFKQLLQAEATDVAQIDAVRLGSVNECLSVMLMALKFNVPCVPHNGAMGLTELTSHLSTIDYVAISGRRSMLENADSHRENLRHPSRIENAHYVTPLDPGYSTGYTEEALEKYTYPNGSFWSSDIGLKIIASPTGGEGLLDEE</sequence>
<dbReference type="SFLD" id="SFLDG00179">
    <property type="entry name" value="mandelate_racemase"/>
    <property type="match status" value="1"/>
</dbReference>
<dbReference type="EMBL" id="SKBQ01000046">
    <property type="protein sequence ID" value="TPX11732.1"/>
    <property type="molecule type" value="Genomic_DNA"/>
</dbReference>
<dbReference type="SFLD" id="SFLDS00001">
    <property type="entry name" value="Enolase"/>
    <property type="match status" value="1"/>
</dbReference>
<dbReference type="InterPro" id="IPR046945">
    <property type="entry name" value="RHMD-like"/>
</dbReference>
<dbReference type="GO" id="GO:0009063">
    <property type="term" value="P:amino acid catabolic process"/>
    <property type="evidence" value="ECO:0007669"/>
    <property type="project" value="InterPro"/>
</dbReference>
<proteinExistence type="predicted"/>
<dbReference type="InterPro" id="IPR036849">
    <property type="entry name" value="Enolase-like_C_sf"/>
</dbReference>
<dbReference type="RefSeq" id="XP_030993443.1">
    <property type="nucleotide sequence ID" value="XM_031142216.1"/>
</dbReference>
<dbReference type="InterPro" id="IPR013341">
    <property type="entry name" value="Mandelate_racemase_N_dom"/>
</dbReference>
<comment type="cofactor">
    <cofactor evidence="1">
        <name>Mg(2+)</name>
        <dbReference type="ChEBI" id="CHEBI:18420"/>
    </cofactor>
</comment>
<accession>A0A507AP89</accession>
<dbReference type="STRING" id="1093900.A0A507AP89"/>
<evidence type="ECO:0000313" key="5">
    <source>
        <dbReference type="EMBL" id="TPX11732.1"/>
    </source>
</evidence>
<evidence type="ECO:0000256" key="2">
    <source>
        <dbReference type="ARBA" id="ARBA00022723"/>
    </source>
</evidence>
<feature type="domain" description="Mandelate racemase/muconate lactonizing enzyme C-terminal" evidence="4">
    <location>
        <begin position="209"/>
        <end position="307"/>
    </location>
</feature>
<dbReference type="SUPFAM" id="SSF51604">
    <property type="entry name" value="Enolase C-terminal domain-like"/>
    <property type="match status" value="1"/>
</dbReference>
<comment type="caution">
    <text evidence="5">The sequence shown here is derived from an EMBL/GenBank/DDBJ whole genome shotgun (WGS) entry which is preliminary data.</text>
</comment>
<dbReference type="SMART" id="SM00922">
    <property type="entry name" value="MR_MLE"/>
    <property type="match status" value="1"/>
</dbReference>
<name>A0A507AP89_9PEZI</name>
<evidence type="ECO:0000313" key="6">
    <source>
        <dbReference type="Proteomes" id="UP000319257"/>
    </source>
</evidence>
<keyword evidence="6" id="KW-1185">Reference proteome</keyword>
<dbReference type="InterPro" id="IPR018110">
    <property type="entry name" value="Mandel_Rmase/mucon_lact_enz_CS"/>
</dbReference>
<dbReference type="PROSITE" id="PS00909">
    <property type="entry name" value="MR_MLE_2"/>
    <property type="match status" value="1"/>
</dbReference>
<dbReference type="InParanoid" id="A0A507AP89"/>
<dbReference type="GO" id="GO:0016836">
    <property type="term" value="F:hydro-lyase activity"/>
    <property type="evidence" value="ECO:0007669"/>
    <property type="project" value="TreeGrafter"/>
</dbReference>
<dbReference type="PANTHER" id="PTHR13794">
    <property type="entry name" value="ENOLASE SUPERFAMILY, MANDELATE RACEMASE"/>
    <property type="match status" value="1"/>
</dbReference>
<dbReference type="Pfam" id="PF02746">
    <property type="entry name" value="MR_MLE_N"/>
    <property type="match status" value="1"/>
</dbReference>
<gene>
    <name evidence="5" type="ORF">E0L32_007469</name>
</gene>
<dbReference type="Gene3D" id="3.30.390.10">
    <property type="entry name" value="Enolase-like, N-terminal domain"/>
    <property type="match status" value="1"/>
</dbReference>
<dbReference type="InterPro" id="IPR013342">
    <property type="entry name" value="Mandelate_racemase_C"/>
</dbReference>
<evidence type="ECO:0000256" key="1">
    <source>
        <dbReference type="ARBA" id="ARBA00001946"/>
    </source>
</evidence>
<dbReference type="InterPro" id="IPR029065">
    <property type="entry name" value="Enolase_C-like"/>
</dbReference>
<dbReference type="GO" id="GO:0016052">
    <property type="term" value="P:carbohydrate catabolic process"/>
    <property type="evidence" value="ECO:0007669"/>
    <property type="project" value="TreeGrafter"/>
</dbReference>
<dbReference type="Pfam" id="PF13378">
    <property type="entry name" value="MR_MLE_C"/>
    <property type="match status" value="1"/>
</dbReference>